<dbReference type="FunFam" id="3.40.50.150:FF:000037">
    <property type="entry name" value="Ribosomal RNA large subunit methyltransferase J"/>
    <property type="match status" value="1"/>
</dbReference>
<keyword evidence="5 6" id="KW-0694">RNA-binding</keyword>
<dbReference type="EC" id="2.1.1.266" evidence="6"/>
<dbReference type="GO" id="GO:0003723">
    <property type="term" value="F:RNA binding"/>
    <property type="evidence" value="ECO:0007669"/>
    <property type="project" value="UniProtKB-UniRule"/>
</dbReference>
<dbReference type="Proteomes" id="UP000254512">
    <property type="component" value="Unassembled WGS sequence"/>
</dbReference>
<dbReference type="STRING" id="673.AL542_09350"/>
<keyword evidence="1 6" id="KW-0698">rRNA processing</keyword>
<feature type="active site" description="Proton acceptor" evidence="6">
    <location>
        <position position="212"/>
    </location>
</feature>
<comment type="function">
    <text evidence="6">Specifically methylates the adenine in position 2030 of 23S rRNA.</text>
</comment>
<organism evidence="7 8">
    <name type="scientific">Grimontia hollisae</name>
    <name type="common">Vibrio hollisae</name>
    <dbReference type="NCBI Taxonomy" id="673"/>
    <lineage>
        <taxon>Bacteria</taxon>
        <taxon>Pseudomonadati</taxon>
        <taxon>Pseudomonadota</taxon>
        <taxon>Gammaproteobacteria</taxon>
        <taxon>Vibrionales</taxon>
        <taxon>Vibrionaceae</taxon>
        <taxon>Grimontia</taxon>
    </lineage>
</organism>
<sequence length="327" mass="37032">MPLFNAGAADITKRPGATILRGLSAQLGYNALISDNAPPTFLFSPDIDMLSYRHSFHAGNHADVLKHIVQSLIIESLKQKDKAFVYHDTHSGAGRYDLSDERAEKTGEYKEGIGLIWECDDAPEAIKPYIDTIRALNNGDTLRYYPGSPKVGRSLLREQDRAIFTELHPSDFPLLLQEFRGDRQVKMYKEDGYARLKASLPPKERRGVVLIDPPYELKHEYQDVVDAIGESVKRWATGTYAIWYPVVYRRNVDLITQGLEKLGIRKILQIELGVAEDSEERGMTASGMIVINPPWTLETQMKEILPWLQSKIAPQTGHQFVQWVVPE</sequence>
<dbReference type="InterPro" id="IPR007473">
    <property type="entry name" value="RlmJ"/>
</dbReference>
<evidence type="ECO:0000256" key="1">
    <source>
        <dbReference type="ARBA" id="ARBA00022552"/>
    </source>
</evidence>
<comment type="catalytic activity">
    <reaction evidence="6">
        <text>adenosine(2030) in 23S rRNA + S-adenosyl-L-methionine = N(6)-methyladenosine(2030) in 23S rRNA + S-adenosyl-L-homocysteine + H(+)</text>
        <dbReference type="Rhea" id="RHEA:43736"/>
        <dbReference type="Rhea" id="RHEA-COMP:10668"/>
        <dbReference type="Rhea" id="RHEA-COMP:10669"/>
        <dbReference type="ChEBI" id="CHEBI:15378"/>
        <dbReference type="ChEBI" id="CHEBI:57856"/>
        <dbReference type="ChEBI" id="CHEBI:59789"/>
        <dbReference type="ChEBI" id="CHEBI:74411"/>
        <dbReference type="ChEBI" id="CHEBI:74449"/>
        <dbReference type="EC" id="2.1.1.266"/>
    </reaction>
</comment>
<evidence type="ECO:0000256" key="4">
    <source>
        <dbReference type="ARBA" id="ARBA00022691"/>
    </source>
</evidence>
<feature type="site" description="Interaction with substrate rRNA" evidence="6">
    <location>
        <position position="52"/>
    </location>
</feature>
<feature type="binding site" evidence="6">
    <location>
        <position position="212"/>
    </location>
    <ligand>
        <name>S-adenosyl-L-methionine</name>
        <dbReference type="ChEBI" id="CHEBI:59789"/>
    </ligand>
</feature>
<feature type="binding site" evidence="6">
    <location>
        <position position="166"/>
    </location>
    <ligand>
        <name>S-adenosyl-L-methionine</name>
        <dbReference type="ChEBI" id="CHEBI:59789"/>
    </ligand>
</feature>
<evidence type="ECO:0000313" key="7">
    <source>
        <dbReference type="EMBL" id="STO55752.1"/>
    </source>
</evidence>
<dbReference type="HAMAP" id="MF_00934">
    <property type="entry name" value="23SrRNA_methyltr_J"/>
    <property type="match status" value="1"/>
</dbReference>
<dbReference type="AlphaFoldDB" id="A0A377HJ51"/>
<proteinExistence type="inferred from homology"/>
<dbReference type="Gene3D" id="3.40.50.150">
    <property type="entry name" value="Vaccinia Virus protein VP39"/>
    <property type="match status" value="1"/>
</dbReference>
<evidence type="ECO:0000256" key="2">
    <source>
        <dbReference type="ARBA" id="ARBA00022603"/>
    </source>
</evidence>
<feature type="binding site" evidence="6">
    <location>
        <begin position="191"/>
        <end position="192"/>
    </location>
    <ligand>
        <name>S-adenosyl-L-methionine</name>
        <dbReference type="ChEBI" id="CHEBI:59789"/>
    </ligand>
</feature>
<comment type="similarity">
    <text evidence="6">Belongs to the RlmJ family.</text>
</comment>
<keyword evidence="2 6" id="KW-0489">Methyltransferase</keyword>
<dbReference type="InterPro" id="IPR029063">
    <property type="entry name" value="SAM-dependent_MTases_sf"/>
</dbReference>
<dbReference type="PANTHER" id="PTHR37426:SF1">
    <property type="entry name" value="RIBOSOMAL RNA LARGE SUBUNIT METHYLTRANSFERASE J"/>
    <property type="match status" value="1"/>
</dbReference>
<feature type="binding site" evidence="6">
    <location>
        <position position="67"/>
    </location>
    <ligand>
        <name>S-adenosyl-L-methionine</name>
        <dbReference type="ChEBI" id="CHEBI:59789"/>
    </ligand>
</feature>
<accession>A0A377HJ51</accession>
<feature type="binding site" evidence="6">
    <location>
        <position position="148"/>
    </location>
    <ligand>
        <name>S-adenosyl-L-methionine</name>
        <dbReference type="ChEBI" id="CHEBI:59789"/>
    </ligand>
</feature>
<gene>
    <name evidence="6" type="primary">rlmJ</name>
    <name evidence="7" type="ORF">NCTC11645_00052</name>
</gene>
<evidence type="ECO:0000313" key="8">
    <source>
        <dbReference type="Proteomes" id="UP000254512"/>
    </source>
</evidence>
<feature type="binding site" evidence="6">
    <location>
        <position position="90"/>
    </location>
    <ligand>
        <name>S-adenosyl-L-methionine</name>
        <dbReference type="ChEBI" id="CHEBI:59789"/>
    </ligand>
</feature>
<dbReference type="Pfam" id="PF04378">
    <property type="entry name" value="RsmJ"/>
    <property type="match status" value="1"/>
</dbReference>
<evidence type="ECO:0000256" key="3">
    <source>
        <dbReference type="ARBA" id="ARBA00022679"/>
    </source>
</evidence>
<dbReference type="PANTHER" id="PTHR37426">
    <property type="entry name" value="RIBOSOMAL RNA LARGE SUBUNIT METHYLTRANSFERASE J"/>
    <property type="match status" value="1"/>
</dbReference>
<protein>
    <recommendedName>
        <fullName evidence="6">Ribosomal RNA large subunit methyltransferase J</fullName>
        <ecNumber evidence="6">2.1.1.266</ecNumber>
    </recommendedName>
    <alternativeName>
        <fullName evidence="6">23S rRNA (adenine(2030)-N6)-methyltransferase</fullName>
    </alternativeName>
    <alternativeName>
        <fullName evidence="6">23S rRNA m6A2030 methyltransferase</fullName>
    </alternativeName>
</protein>
<dbReference type="GO" id="GO:0005829">
    <property type="term" value="C:cytosol"/>
    <property type="evidence" value="ECO:0007669"/>
    <property type="project" value="TreeGrafter"/>
</dbReference>
<reference evidence="7 8" key="1">
    <citation type="submission" date="2018-06" db="EMBL/GenBank/DDBJ databases">
        <authorList>
            <consortium name="Pathogen Informatics"/>
            <person name="Doyle S."/>
        </authorList>
    </citation>
    <scope>NUCLEOTIDE SEQUENCE [LARGE SCALE GENOMIC DNA]</scope>
    <source>
        <strain evidence="7 8">NCTC11645</strain>
    </source>
</reference>
<keyword evidence="3 6" id="KW-0808">Transferase</keyword>
<dbReference type="EMBL" id="UGHD01000002">
    <property type="protein sequence ID" value="STO55752.1"/>
    <property type="molecule type" value="Genomic_DNA"/>
</dbReference>
<comment type="subunit">
    <text evidence="6">Monomer.</text>
</comment>
<dbReference type="GO" id="GO:0070475">
    <property type="term" value="P:rRNA base methylation"/>
    <property type="evidence" value="ECO:0007669"/>
    <property type="project" value="UniProtKB-UniRule"/>
</dbReference>
<evidence type="ECO:0000256" key="5">
    <source>
        <dbReference type="ARBA" id="ARBA00022884"/>
    </source>
</evidence>
<dbReference type="SUPFAM" id="SSF53335">
    <property type="entry name" value="S-adenosyl-L-methionine-dependent methyltransferases"/>
    <property type="match status" value="1"/>
</dbReference>
<keyword evidence="4 6" id="KW-0949">S-adenosyl-L-methionine</keyword>
<name>A0A377HJ51_GRIHO</name>
<evidence type="ECO:0000256" key="6">
    <source>
        <dbReference type="HAMAP-Rule" id="MF_00934"/>
    </source>
</evidence>
<dbReference type="GO" id="GO:0036307">
    <property type="term" value="F:23S rRNA (adenine(2030)-N(6))-methyltransferase activity"/>
    <property type="evidence" value="ECO:0007669"/>
    <property type="project" value="UniProtKB-UniRule"/>
</dbReference>